<dbReference type="EMBL" id="VDCV01000017">
    <property type="protein sequence ID" value="KAB5516313.1"/>
    <property type="molecule type" value="Genomic_DNA"/>
</dbReference>
<evidence type="ECO:0000259" key="9">
    <source>
        <dbReference type="PROSITE" id="PS51294"/>
    </source>
</evidence>
<dbReference type="InterPro" id="IPR015495">
    <property type="entry name" value="Myb_TF_plants"/>
</dbReference>
<evidence type="ECO:0000256" key="6">
    <source>
        <dbReference type="ARBA" id="ARBA00023163"/>
    </source>
</evidence>
<dbReference type="FunFam" id="1.10.10.60:FF:000015">
    <property type="entry name" value="Transcription factor RAX3"/>
    <property type="match status" value="1"/>
</dbReference>
<dbReference type="AlphaFoldDB" id="A0A5N5JG18"/>
<feature type="domain" description="Myb-like" evidence="8">
    <location>
        <begin position="106"/>
        <end position="158"/>
    </location>
</feature>
<evidence type="ECO:0000259" key="8">
    <source>
        <dbReference type="PROSITE" id="PS50090"/>
    </source>
</evidence>
<evidence type="ECO:0000256" key="7">
    <source>
        <dbReference type="ARBA" id="ARBA00023242"/>
    </source>
</evidence>
<dbReference type="PANTHER" id="PTHR47994">
    <property type="entry name" value="F14D16.11-RELATED"/>
    <property type="match status" value="1"/>
</dbReference>
<proteinExistence type="predicted"/>
<evidence type="ECO:0000313" key="11">
    <source>
        <dbReference type="Proteomes" id="UP000326939"/>
    </source>
</evidence>
<dbReference type="GO" id="GO:0009555">
    <property type="term" value="P:pollen development"/>
    <property type="evidence" value="ECO:0007669"/>
    <property type="project" value="UniProtKB-ARBA"/>
</dbReference>
<keyword evidence="4" id="KW-0805">Transcription regulation</keyword>
<accession>A0A5N5JG18</accession>
<keyword evidence="5" id="KW-0238">DNA-binding</keyword>
<dbReference type="FunFam" id="1.10.10.60:FF:000204">
    <property type="entry name" value="transcription factor MYB80"/>
    <property type="match status" value="1"/>
</dbReference>
<name>A0A5N5JG18_9ROSI</name>
<evidence type="ECO:0000256" key="5">
    <source>
        <dbReference type="ARBA" id="ARBA00023125"/>
    </source>
</evidence>
<evidence type="ECO:0000313" key="10">
    <source>
        <dbReference type="EMBL" id="KAB5516313.1"/>
    </source>
</evidence>
<evidence type="ECO:0008006" key="12">
    <source>
        <dbReference type="Google" id="ProtNLM"/>
    </source>
</evidence>
<comment type="subcellular location">
    <subcellularLocation>
        <location evidence="1">Nucleus</location>
    </subcellularLocation>
</comment>
<dbReference type="GO" id="GO:0005634">
    <property type="term" value="C:nucleus"/>
    <property type="evidence" value="ECO:0007669"/>
    <property type="project" value="UniProtKB-SubCell"/>
</dbReference>
<feature type="domain" description="Myb-like" evidence="8">
    <location>
        <begin position="159"/>
        <end position="209"/>
    </location>
</feature>
<feature type="domain" description="HTH myb-type" evidence="9">
    <location>
        <begin position="106"/>
        <end position="162"/>
    </location>
</feature>
<dbReference type="PANTHER" id="PTHR47994:SF5">
    <property type="entry name" value="F14D16.11-RELATED"/>
    <property type="match status" value="1"/>
</dbReference>
<comment type="caution">
    <text evidence="10">The sequence shown here is derived from an EMBL/GenBank/DDBJ whole genome shotgun (WGS) entry which is preliminary data.</text>
</comment>
<organism evidence="10 11">
    <name type="scientific">Salix brachista</name>
    <dbReference type="NCBI Taxonomy" id="2182728"/>
    <lineage>
        <taxon>Eukaryota</taxon>
        <taxon>Viridiplantae</taxon>
        <taxon>Streptophyta</taxon>
        <taxon>Embryophyta</taxon>
        <taxon>Tracheophyta</taxon>
        <taxon>Spermatophyta</taxon>
        <taxon>Magnoliopsida</taxon>
        <taxon>eudicotyledons</taxon>
        <taxon>Gunneridae</taxon>
        <taxon>Pentapetalae</taxon>
        <taxon>rosids</taxon>
        <taxon>fabids</taxon>
        <taxon>Malpighiales</taxon>
        <taxon>Salicaceae</taxon>
        <taxon>Saliceae</taxon>
        <taxon>Salix</taxon>
    </lineage>
</organism>
<dbReference type="Gene3D" id="1.10.10.60">
    <property type="entry name" value="Homeodomain-like"/>
    <property type="match status" value="2"/>
</dbReference>
<dbReference type="Proteomes" id="UP000326939">
    <property type="component" value="Chromosome 17"/>
</dbReference>
<evidence type="ECO:0000256" key="1">
    <source>
        <dbReference type="ARBA" id="ARBA00004123"/>
    </source>
</evidence>
<keyword evidence="2" id="KW-0217">Developmental protein</keyword>
<evidence type="ECO:0000256" key="4">
    <source>
        <dbReference type="ARBA" id="ARBA00023015"/>
    </source>
</evidence>
<keyword evidence="3" id="KW-0677">Repeat</keyword>
<dbReference type="SMART" id="SM00717">
    <property type="entry name" value="SANT"/>
    <property type="match status" value="2"/>
</dbReference>
<feature type="domain" description="HTH myb-type" evidence="9">
    <location>
        <begin position="163"/>
        <end position="213"/>
    </location>
</feature>
<evidence type="ECO:0000256" key="2">
    <source>
        <dbReference type="ARBA" id="ARBA00022473"/>
    </source>
</evidence>
<gene>
    <name evidence="10" type="ORF">DKX38_026961</name>
</gene>
<dbReference type="CDD" id="cd00167">
    <property type="entry name" value="SANT"/>
    <property type="match status" value="2"/>
</dbReference>
<sequence>MLILEPKTNGQGCLIWRWHAREKKKIKKTVKNEKMRADHAIAVHREPPCLSRLLFSSTKVLRIAEPRRSINHLQPSSSSSSINHLFGIPDLSKRRHTMGRPPCCDKSNVKRGLWTPEEDAKILAYVSNHGTGNWTLVPKKAGLNRCGKSCRLRWTNYLRPDLKHDRFAPEEEELIIKLHEAIGSRWSLIAKRLPGRTDNDVKNYWNTKLRKKLQKMGIDPVTHKPFSQIFSDFGNISGISNTGNLNKSSNTSLMSVPDHRFSSSILTATEISCFKKTMHEQVQEYNSTVTHPTSWDFLAQFPVHDTEKFPLFFNEVSSSCPSSSSSSSTSTFTQSYSCQKSQAPLISPTCTFTWSEFLLSDPVFSTEFHHQEERSDFDEMLSPTNSSTMAMTQNDLSSCNITSTGSNDRSVGHDEFRSTCDHGTVGNGLEENNNAADHAAYSSSASSFVDGILDKDRELHSRFPQLLDPSFDYY</sequence>
<keyword evidence="7" id="KW-0539">Nucleus</keyword>
<dbReference type="SUPFAM" id="SSF46689">
    <property type="entry name" value="Homeodomain-like"/>
    <property type="match status" value="1"/>
</dbReference>
<dbReference type="PROSITE" id="PS50090">
    <property type="entry name" value="MYB_LIKE"/>
    <property type="match status" value="2"/>
</dbReference>
<dbReference type="InterPro" id="IPR009057">
    <property type="entry name" value="Homeodomain-like_sf"/>
</dbReference>
<reference evidence="11" key="1">
    <citation type="journal article" date="2019" name="Gigascience">
        <title>De novo genome assembly of the endangered Acer yangbiense, a plant species with extremely small populations endemic to Yunnan Province, China.</title>
        <authorList>
            <person name="Yang J."/>
            <person name="Wariss H.M."/>
            <person name="Tao L."/>
            <person name="Zhang R."/>
            <person name="Yun Q."/>
            <person name="Hollingsworth P."/>
            <person name="Dao Z."/>
            <person name="Luo G."/>
            <person name="Guo H."/>
            <person name="Ma Y."/>
            <person name="Sun W."/>
        </authorList>
    </citation>
    <scope>NUCLEOTIDE SEQUENCE [LARGE SCALE GENOMIC DNA]</scope>
    <source>
        <strain evidence="11">cv. br00</strain>
    </source>
</reference>
<keyword evidence="11" id="KW-1185">Reference proteome</keyword>
<dbReference type="PROSITE" id="PS51294">
    <property type="entry name" value="HTH_MYB"/>
    <property type="match status" value="2"/>
</dbReference>
<dbReference type="InterPro" id="IPR017930">
    <property type="entry name" value="Myb_dom"/>
</dbReference>
<dbReference type="InterPro" id="IPR001005">
    <property type="entry name" value="SANT/Myb"/>
</dbReference>
<keyword evidence="6" id="KW-0804">Transcription</keyword>
<dbReference type="GO" id="GO:0048658">
    <property type="term" value="P:anther wall tapetum development"/>
    <property type="evidence" value="ECO:0007669"/>
    <property type="project" value="UniProtKB-ARBA"/>
</dbReference>
<dbReference type="Pfam" id="PF00249">
    <property type="entry name" value="Myb_DNA-binding"/>
    <property type="match status" value="2"/>
</dbReference>
<evidence type="ECO:0000256" key="3">
    <source>
        <dbReference type="ARBA" id="ARBA00022737"/>
    </source>
</evidence>
<protein>
    <recommendedName>
        <fullName evidence="12">MYB family protein</fullName>
    </recommendedName>
</protein>
<dbReference type="GO" id="GO:0003677">
    <property type="term" value="F:DNA binding"/>
    <property type="evidence" value="ECO:0007669"/>
    <property type="project" value="UniProtKB-KW"/>
</dbReference>